<dbReference type="KEGG" id="alj:G8D99_09795"/>
<dbReference type="Proteomes" id="UP000501939">
    <property type="component" value="Chromosome"/>
</dbReference>
<protein>
    <submittedName>
        <fullName evidence="1">Carbamoyl-phosphate synthase</fullName>
    </submittedName>
</protein>
<organism evidence="1 2">
    <name type="scientific">Acinetobacter lanii</name>
    <dbReference type="NCBI Taxonomy" id="2715163"/>
    <lineage>
        <taxon>Bacteria</taxon>
        <taxon>Pseudomonadati</taxon>
        <taxon>Pseudomonadota</taxon>
        <taxon>Gammaproteobacteria</taxon>
        <taxon>Moraxellales</taxon>
        <taxon>Moraxellaceae</taxon>
        <taxon>Acinetobacter</taxon>
    </lineage>
</organism>
<proteinExistence type="predicted"/>
<sequence>MICLLRSHYSEQQIKIIASHSAMRPELQHHADIFIQQPEVEKSAEWLLEQCINHQVALLFCGKHAHFIEPLRPEFEQHHIQLVTGAIGLEQHQIINDKYRFTMQCMSENLPAIPCLKVNNTAQLVHAIEKFRPIYPEICAKPVHGVYGAGFVHLRDDVNYFKKFQSSTVCNTQQFIEAYAQLEPAIDYIVLPFLTGLECSVDIACDRGVILAQVTRIKYDFFQECYTEHPCHEICQILVNLFQCDGLINIQFKQDQDLNWHILEINPRPAGGFAYTAHTDVNLISTLIAQKLNLPMNNSSKQKIDSLRPMTQVCPISSSMRVDECRS</sequence>
<dbReference type="SUPFAM" id="SSF56059">
    <property type="entry name" value="Glutathione synthetase ATP-binding domain-like"/>
    <property type="match status" value="1"/>
</dbReference>
<dbReference type="Gene3D" id="3.30.470.20">
    <property type="entry name" value="ATP-grasp fold, B domain"/>
    <property type="match status" value="1"/>
</dbReference>
<name>A0A6G8S883_9GAMM</name>
<evidence type="ECO:0000313" key="1">
    <source>
        <dbReference type="EMBL" id="QIO10405.1"/>
    </source>
</evidence>
<dbReference type="Pfam" id="PF15632">
    <property type="entry name" value="ATPgrasp_Ter"/>
    <property type="match status" value="1"/>
</dbReference>
<dbReference type="AlphaFoldDB" id="A0A6G8S883"/>
<evidence type="ECO:0000313" key="2">
    <source>
        <dbReference type="Proteomes" id="UP000501939"/>
    </source>
</evidence>
<keyword evidence="2" id="KW-1185">Reference proteome</keyword>
<gene>
    <name evidence="1" type="ORF">G8D99_09795</name>
</gene>
<accession>A0A6G8S883</accession>
<reference evidence="1 2" key="1">
    <citation type="submission" date="2020-03" db="EMBL/GenBank/DDBJ databases">
        <authorList>
            <person name="Zhu W."/>
        </authorList>
    </citation>
    <scope>NUCLEOTIDE SEQUENCE [LARGE SCALE GENOMIC DNA]</scope>
    <source>
        <strain evidence="1 2">185</strain>
    </source>
</reference>
<dbReference type="EMBL" id="CP049916">
    <property type="protein sequence ID" value="QIO10405.1"/>
    <property type="molecule type" value="Genomic_DNA"/>
</dbReference>